<reference evidence="6" key="1">
    <citation type="submission" date="2019-04" db="EMBL/GenBank/DDBJ databases">
        <title>Friends and foes A comparative genomics studyof 23 Aspergillus species from section Flavi.</title>
        <authorList>
            <consortium name="DOE Joint Genome Institute"/>
            <person name="Kjaerbolling I."/>
            <person name="Vesth T."/>
            <person name="Frisvad J.C."/>
            <person name="Nybo J.L."/>
            <person name="Theobald S."/>
            <person name="Kildgaard S."/>
            <person name="Isbrandt T."/>
            <person name="Kuo A."/>
            <person name="Sato A."/>
            <person name="Lyhne E.K."/>
            <person name="Kogle M.E."/>
            <person name="Wiebenga A."/>
            <person name="Kun R.S."/>
            <person name="Lubbers R.J."/>
            <person name="Makela M.R."/>
            <person name="Barry K."/>
            <person name="Chovatia M."/>
            <person name="Clum A."/>
            <person name="Daum C."/>
            <person name="Haridas S."/>
            <person name="He G."/>
            <person name="LaButti K."/>
            <person name="Lipzen A."/>
            <person name="Mondo S."/>
            <person name="Riley R."/>
            <person name="Salamov A."/>
            <person name="Simmons B.A."/>
            <person name="Magnuson J.K."/>
            <person name="Henrissat B."/>
            <person name="Mortensen U.H."/>
            <person name="Larsen T.O."/>
            <person name="Devries R.P."/>
            <person name="Grigoriev I.V."/>
            <person name="Machida M."/>
            <person name="Baker S.E."/>
            <person name="Andersen M.R."/>
        </authorList>
    </citation>
    <scope>NUCLEOTIDE SEQUENCE [LARGE SCALE GENOMIC DNA]</scope>
    <source>
        <strain evidence="6">CBS 553.77</strain>
    </source>
</reference>
<protein>
    <submittedName>
        <fullName evidence="5">Aldehyde/histidinol dehydrogenase</fullName>
    </submittedName>
</protein>
<keyword evidence="3" id="KW-0520">NAD</keyword>
<evidence type="ECO:0000313" key="6">
    <source>
        <dbReference type="Proteomes" id="UP000327118"/>
    </source>
</evidence>
<dbReference type="PANTHER" id="PTHR43720">
    <property type="entry name" value="2-AMINOMUCONIC SEMIALDEHYDE DEHYDROGENASE"/>
    <property type="match status" value="1"/>
</dbReference>
<dbReference type="GO" id="GO:0016620">
    <property type="term" value="F:oxidoreductase activity, acting on the aldehyde or oxo group of donors, NAD or NADP as acceptor"/>
    <property type="evidence" value="ECO:0007669"/>
    <property type="project" value="InterPro"/>
</dbReference>
<dbReference type="OrthoDB" id="310895at2759"/>
<keyword evidence="6" id="KW-1185">Reference proteome</keyword>
<dbReference type="AlphaFoldDB" id="A0A5N6ZF98"/>
<dbReference type="InterPro" id="IPR016161">
    <property type="entry name" value="Ald_DH/histidinol_DH"/>
</dbReference>
<evidence type="ECO:0000256" key="3">
    <source>
        <dbReference type="ARBA" id="ARBA00023027"/>
    </source>
</evidence>
<dbReference type="InterPro" id="IPR016163">
    <property type="entry name" value="Ald_DH_C"/>
</dbReference>
<dbReference type="Gene3D" id="3.40.309.10">
    <property type="entry name" value="Aldehyde Dehydrogenase, Chain A, domain 2"/>
    <property type="match status" value="1"/>
</dbReference>
<dbReference type="Proteomes" id="UP000327118">
    <property type="component" value="Unassembled WGS sequence"/>
</dbReference>
<organism evidence="5 6">
    <name type="scientific">Aspergillus coremiiformis</name>
    <dbReference type="NCBI Taxonomy" id="138285"/>
    <lineage>
        <taxon>Eukaryota</taxon>
        <taxon>Fungi</taxon>
        <taxon>Dikarya</taxon>
        <taxon>Ascomycota</taxon>
        <taxon>Pezizomycotina</taxon>
        <taxon>Eurotiomycetes</taxon>
        <taxon>Eurotiomycetidae</taxon>
        <taxon>Eurotiales</taxon>
        <taxon>Aspergillaceae</taxon>
        <taxon>Aspergillus</taxon>
        <taxon>Aspergillus subgen. Circumdati</taxon>
    </lineage>
</organism>
<dbReference type="SUPFAM" id="SSF53720">
    <property type="entry name" value="ALDH-like"/>
    <property type="match status" value="1"/>
</dbReference>
<feature type="domain" description="Aldehyde dehydrogenase" evidence="4">
    <location>
        <begin position="47"/>
        <end position="459"/>
    </location>
</feature>
<comment type="similarity">
    <text evidence="1">Belongs to the aldehyde dehydrogenase family.</text>
</comment>
<dbReference type="InterPro" id="IPR016162">
    <property type="entry name" value="Ald_DH_N"/>
</dbReference>
<dbReference type="InterPro" id="IPR015590">
    <property type="entry name" value="Aldehyde_DH_dom"/>
</dbReference>
<dbReference type="Gene3D" id="3.40.605.10">
    <property type="entry name" value="Aldehyde Dehydrogenase, Chain A, domain 1"/>
    <property type="match status" value="1"/>
</dbReference>
<name>A0A5N6ZF98_9EURO</name>
<sequence>MAMSPQPWELDTLEDAEGHLQRLDFQPFQLQNLVNGDLMPHPHPDWIDSVNPKTGLGFACIPQSTPEQIDAAVKAAEAAFPSWSATPPSQRSQYLQRIASRIEKQRELFAVWESIDHGMTITRARVEVDRAVSNFRYFATFILHQETRARWTDSNTVTYEHRSPKGVFALITPWNMPLDLLTGQIAPCLAFGCTAVAKPSETTSMTAYLLSTVFQEVSLPPGIINVVYGPGHLTGTALISHPLIKGICFTGTPATGHHIRRNTLDKYVSLNLTGKTPTLIFDDVDIENAVATAAAAAFASQGEICLRGSQIYVQRTIWSQFISRFASHVEEQYILGDAVGAVVSLSHYRQIRSVLSLATDDPDSVFHLGSIPPEHPEGGFWIEPAVVSVTESSPLWTEEAVGPVVLLSPFDGEEEVVRRANDGRYGWASVLLTRDEGRMRRVGERLQAGLDWFHCWMVPGAEGSRDVFTAVRTLHVPRV</sequence>
<dbReference type="EMBL" id="ML739052">
    <property type="protein sequence ID" value="KAE8355469.1"/>
    <property type="molecule type" value="Genomic_DNA"/>
</dbReference>
<gene>
    <name evidence="5" type="ORF">BDV28DRAFT_42915</name>
</gene>
<evidence type="ECO:0000256" key="2">
    <source>
        <dbReference type="ARBA" id="ARBA00023002"/>
    </source>
</evidence>
<dbReference type="PANTHER" id="PTHR43720:SF2">
    <property type="entry name" value="2-AMINOMUCONIC SEMIALDEHYDE DEHYDROGENASE"/>
    <property type="match status" value="1"/>
</dbReference>
<evidence type="ECO:0000259" key="4">
    <source>
        <dbReference type="Pfam" id="PF00171"/>
    </source>
</evidence>
<dbReference type="Pfam" id="PF00171">
    <property type="entry name" value="Aldedh"/>
    <property type="match status" value="1"/>
</dbReference>
<proteinExistence type="inferred from homology"/>
<keyword evidence="2" id="KW-0560">Oxidoreductase</keyword>
<evidence type="ECO:0000313" key="5">
    <source>
        <dbReference type="EMBL" id="KAE8355469.1"/>
    </source>
</evidence>
<evidence type="ECO:0000256" key="1">
    <source>
        <dbReference type="ARBA" id="ARBA00009986"/>
    </source>
</evidence>
<dbReference type="FunFam" id="3.40.605.10:FF:000007">
    <property type="entry name" value="NAD/NADP-dependent betaine aldehyde dehydrogenase"/>
    <property type="match status" value="1"/>
</dbReference>
<accession>A0A5N6ZF98</accession>